<organism evidence="1 2">
    <name type="scientific">Ruminiclostridium hungatei</name>
    <name type="common">Clostridium hungatei</name>
    <dbReference type="NCBI Taxonomy" id="48256"/>
    <lineage>
        <taxon>Bacteria</taxon>
        <taxon>Bacillati</taxon>
        <taxon>Bacillota</taxon>
        <taxon>Clostridia</taxon>
        <taxon>Eubacteriales</taxon>
        <taxon>Oscillospiraceae</taxon>
        <taxon>Ruminiclostridium</taxon>
    </lineage>
</organism>
<evidence type="ECO:0000313" key="1">
    <source>
        <dbReference type="EMBL" id="OPX41911.1"/>
    </source>
</evidence>
<keyword evidence="2" id="KW-1185">Reference proteome</keyword>
<proteinExistence type="predicted"/>
<accession>A0A1V4SF91</accession>
<dbReference type="AlphaFoldDB" id="A0A1V4SF91"/>
<name>A0A1V4SF91_RUMHU</name>
<reference evidence="1 2" key="1">
    <citation type="submission" date="2017-03" db="EMBL/GenBank/DDBJ databases">
        <title>Genome sequence of Clostridium hungatei DSM 14427.</title>
        <authorList>
            <person name="Poehlein A."/>
            <person name="Daniel R."/>
        </authorList>
    </citation>
    <scope>NUCLEOTIDE SEQUENCE [LARGE SCALE GENOMIC DNA]</scope>
    <source>
        <strain evidence="1 2">DSM 14427</strain>
    </source>
</reference>
<dbReference type="Proteomes" id="UP000191554">
    <property type="component" value="Unassembled WGS sequence"/>
</dbReference>
<sequence>MYNAGGRLQDIDQKDVSGATQVGYTLAKEVTMYNSGGLSSQVAVNGISRAEQVGFVLPQLIYNSTDTVNVSSGVVINYSNIQNMNIAANAHVFVENRGFIDTLFSDKGSSMTLDNYGKVRAVNVAERAVANIFNYNQEKDPETNEYIKSIEVITGGLKSNINLFNYGGVGEVHTGDYSENLVYNENEEAYVNWLETGLDNTTAVDKGIKNITGLGKIAYAPALDLDSKNIDKSVEQIRKIIKEYGKLSKAQLKQAEDFLNTINTRATEYEFKQFVSALRALNFTVRQTSNTGRYVVENKEMGKTVGATIGPYYGTGLPIELYNPSVDSKYDKQSQEYLMYLSISWHNSETKAEEDKIIKKLNNLRNFLDSNPGKVLTIASKVLDGIEEFINESTMAIMASGIQFPAEWSELSLEQRIVAETKTLTTLETRYLKLNYQLFAEKSEINFSSWSKGGFESIERSVTKHFMKHGAEVGAADVEQYIRKSEEFARNLKGARKASISGDTPNVTRYYKNGRYVDMTSDGKIISFGKQ</sequence>
<dbReference type="STRING" id="48256.CLHUN_42250"/>
<gene>
    <name evidence="1" type="ORF">CLHUN_42250</name>
</gene>
<protein>
    <submittedName>
        <fullName evidence="1">Uncharacterized protein</fullName>
    </submittedName>
</protein>
<comment type="caution">
    <text evidence="1">The sequence shown here is derived from an EMBL/GenBank/DDBJ whole genome shotgun (WGS) entry which is preliminary data.</text>
</comment>
<dbReference type="RefSeq" id="WP_080066668.1">
    <property type="nucleotide sequence ID" value="NZ_MZGX01000042.1"/>
</dbReference>
<dbReference type="EMBL" id="MZGX01000042">
    <property type="protein sequence ID" value="OPX41911.1"/>
    <property type="molecule type" value="Genomic_DNA"/>
</dbReference>
<dbReference type="OrthoDB" id="2476820at2"/>
<evidence type="ECO:0000313" key="2">
    <source>
        <dbReference type="Proteomes" id="UP000191554"/>
    </source>
</evidence>